<dbReference type="PANTHER" id="PTHR24104">
    <property type="entry name" value="E3 UBIQUITIN-PROTEIN LIGASE NHLRC1-RELATED"/>
    <property type="match status" value="1"/>
</dbReference>
<dbReference type="GO" id="GO:0008270">
    <property type="term" value="F:zinc ion binding"/>
    <property type="evidence" value="ECO:0007669"/>
    <property type="project" value="UniProtKB-KW"/>
</dbReference>
<proteinExistence type="predicted"/>
<evidence type="ECO:0000313" key="4">
    <source>
        <dbReference type="Proteomes" id="UP000567293"/>
    </source>
</evidence>
<feature type="repeat" description="NHL" evidence="2">
    <location>
        <begin position="81"/>
        <end position="120"/>
    </location>
</feature>
<feature type="non-terminal residue" evidence="3">
    <location>
        <position position="1"/>
    </location>
</feature>
<gene>
    <name evidence="3" type="ORF">HRJ53_01640</name>
</gene>
<evidence type="ECO:0000256" key="1">
    <source>
        <dbReference type="ARBA" id="ARBA00022737"/>
    </source>
</evidence>
<dbReference type="SUPFAM" id="SSF63829">
    <property type="entry name" value="Calcium-dependent phosphotriesterase"/>
    <property type="match status" value="1"/>
</dbReference>
<keyword evidence="4" id="KW-1185">Reference proteome</keyword>
<dbReference type="PROSITE" id="PS51125">
    <property type="entry name" value="NHL"/>
    <property type="match status" value="2"/>
</dbReference>
<name>A0A7V8NLU5_9BACT</name>
<dbReference type="Proteomes" id="UP000567293">
    <property type="component" value="Unassembled WGS sequence"/>
</dbReference>
<keyword evidence="1" id="KW-0677">Repeat</keyword>
<dbReference type="Pfam" id="PF01436">
    <property type="entry name" value="NHL"/>
    <property type="match status" value="2"/>
</dbReference>
<evidence type="ECO:0000256" key="2">
    <source>
        <dbReference type="PROSITE-ProRule" id="PRU00504"/>
    </source>
</evidence>
<dbReference type="EMBL" id="JACDQQ010000168">
    <property type="protein sequence ID" value="MBA0083676.1"/>
    <property type="molecule type" value="Genomic_DNA"/>
</dbReference>
<dbReference type="InterPro" id="IPR011042">
    <property type="entry name" value="6-blade_b-propeller_TolB-like"/>
</dbReference>
<protein>
    <recommendedName>
        <fullName evidence="5">6-bladed beta-propeller</fullName>
    </recommendedName>
</protein>
<dbReference type="PANTHER" id="PTHR24104:SF25">
    <property type="entry name" value="PROTEIN LIN-41"/>
    <property type="match status" value="1"/>
</dbReference>
<evidence type="ECO:0008006" key="5">
    <source>
        <dbReference type="Google" id="ProtNLM"/>
    </source>
</evidence>
<evidence type="ECO:0000313" key="3">
    <source>
        <dbReference type="EMBL" id="MBA0083676.1"/>
    </source>
</evidence>
<dbReference type="AlphaFoldDB" id="A0A7V8NLU5"/>
<accession>A0A7V8NLU5</accession>
<organism evidence="3 4">
    <name type="scientific">Candidatus Acidiferrum panamense</name>
    <dbReference type="NCBI Taxonomy" id="2741543"/>
    <lineage>
        <taxon>Bacteria</taxon>
        <taxon>Pseudomonadati</taxon>
        <taxon>Acidobacteriota</taxon>
        <taxon>Terriglobia</taxon>
        <taxon>Candidatus Acidiferrales</taxon>
        <taxon>Candidatus Acidiferrum</taxon>
    </lineage>
</organism>
<dbReference type="Gene3D" id="2.120.10.30">
    <property type="entry name" value="TolB, C-terminal domain"/>
    <property type="match status" value="1"/>
</dbReference>
<reference evidence="3" key="1">
    <citation type="submission" date="2020-06" db="EMBL/GenBank/DDBJ databases">
        <title>Legume-microbial interactions unlock mineral nutrients during tropical forest succession.</title>
        <authorList>
            <person name="Epihov D.Z."/>
        </authorList>
    </citation>
    <scope>NUCLEOTIDE SEQUENCE [LARGE SCALE GENOMIC DNA]</scope>
    <source>
        <strain evidence="3">Pan2503</strain>
    </source>
</reference>
<comment type="caution">
    <text evidence="3">The sequence shown here is derived from an EMBL/GenBank/DDBJ whole genome shotgun (WGS) entry which is preliminary data.</text>
</comment>
<sequence length="138" mass="15720">NVHGVAVDPATRHVFVNDRNNHRIQVFDENGKYLYEWKIDADPSSLHLLYIGSGKTIWTYDRTTNKMVEWDLQGHLLYSWGSMGEFPGGLWGVHGMSVDQDGNLYVAEVDAGRVQKFRPRPGANPEFLVAKPIYSAWK</sequence>
<feature type="repeat" description="NHL" evidence="2">
    <location>
        <begin position="1"/>
        <end position="30"/>
    </location>
</feature>
<dbReference type="InterPro" id="IPR001258">
    <property type="entry name" value="NHL_repeat"/>
</dbReference>
<dbReference type="InterPro" id="IPR050952">
    <property type="entry name" value="TRIM-NHL_E3_ligases"/>
</dbReference>